<dbReference type="Pfam" id="PF07727">
    <property type="entry name" value="RVT_2"/>
    <property type="match status" value="1"/>
</dbReference>
<comment type="caution">
    <text evidence="2">The sequence shown here is derived from an EMBL/GenBank/DDBJ whole genome shotgun (WGS) entry which is preliminary data.</text>
</comment>
<dbReference type="AlphaFoldDB" id="A0AA38TUM3"/>
<gene>
    <name evidence="2" type="ORF">OSB04_006440</name>
</gene>
<evidence type="ECO:0000313" key="2">
    <source>
        <dbReference type="EMBL" id="KAJ9561280.1"/>
    </source>
</evidence>
<organism evidence="2 3">
    <name type="scientific">Centaurea solstitialis</name>
    <name type="common">yellow star-thistle</name>
    <dbReference type="NCBI Taxonomy" id="347529"/>
    <lineage>
        <taxon>Eukaryota</taxon>
        <taxon>Viridiplantae</taxon>
        <taxon>Streptophyta</taxon>
        <taxon>Embryophyta</taxon>
        <taxon>Tracheophyta</taxon>
        <taxon>Spermatophyta</taxon>
        <taxon>Magnoliopsida</taxon>
        <taxon>eudicotyledons</taxon>
        <taxon>Gunneridae</taxon>
        <taxon>Pentapetalae</taxon>
        <taxon>asterids</taxon>
        <taxon>campanulids</taxon>
        <taxon>Asterales</taxon>
        <taxon>Asteraceae</taxon>
        <taxon>Carduoideae</taxon>
        <taxon>Cardueae</taxon>
        <taxon>Centaureinae</taxon>
        <taxon>Centaurea</taxon>
    </lineage>
</organism>
<dbReference type="Proteomes" id="UP001172457">
    <property type="component" value="Chromosome 2"/>
</dbReference>
<feature type="domain" description="Reverse transcriptase Ty1/copia-type" evidence="1">
    <location>
        <begin position="41"/>
        <end position="135"/>
    </location>
</feature>
<proteinExistence type="predicted"/>
<name>A0AA38TUM3_9ASTR</name>
<evidence type="ECO:0000259" key="1">
    <source>
        <dbReference type="Pfam" id="PF07727"/>
    </source>
</evidence>
<reference evidence="2" key="1">
    <citation type="submission" date="2023-03" db="EMBL/GenBank/DDBJ databases">
        <title>Chromosome-scale reference genome and RAD-based genetic map of yellow starthistle (Centaurea solstitialis) reveal putative structural variation and QTLs associated with invader traits.</title>
        <authorList>
            <person name="Reatini B."/>
            <person name="Cang F.A."/>
            <person name="Jiang Q."/>
            <person name="Mckibben M.T.W."/>
            <person name="Barker M.S."/>
            <person name="Rieseberg L.H."/>
            <person name="Dlugosch K.M."/>
        </authorList>
    </citation>
    <scope>NUCLEOTIDE SEQUENCE</scope>
    <source>
        <strain evidence="2">CAN-66</strain>
        <tissue evidence="2">Leaf</tissue>
    </source>
</reference>
<evidence type="ECO:0000313" key="3">
    <source>
        <dbReference type="Proteomes" id="UP001172457"/>
    </source>
</evidence>
<dbReference type="EMBL" id="JARYMX010000002">
    <property type="protein sequence ID" value="KAJ9561280.1"/>
    <property type="molecule type" value="Genomic_DNA"/>
</dbReference>
<accession>A0AA38TUM3</accession>
<keyword evidence="3" id="KW-1185">Reference proteome</keyword>
<protein>
    <recommendedName>
        <fullName evidence="1">Reverse transcriptase Ty1/copia-type domain-containing protein</fullName>
    </recommendedName>
</protein>
<sequence>MRKIRTAGRDYTATDTTREESVNREKWLMAMKDELASMTKNEVWDLLIKSNSMKPIGNKWVFKTKRDASGKIEKYKARLVAKGYNQREHVNYNETFSPISTKDAFRVIMALVAHFNLELHQMDVKTAFLNGDLEE</sequence>
<dbReference type="InterPro" id="IPR013103">
    <property type="entry name" value="RVT_2"/>
</dbReference>